<protein>
    <submittedName>
        <fullName evidence="1">Uncharacterized protein</fullName>
    </submittedName>
</protein>
<proteinExistence type="predicted"/>
<sequence length="94" mass="10845">MNQLLEISGQALTTYFLHPSIMYLSDKTARDKIHGQTLTTEFLHPSIMSPPRQLSISPNLITDVSVEEKLNQRGNERQIWRPEYLTQPDDRCSC</sequence>
<gene>
    <name evidence="1" type="ORF">RRG08_065684</name>
</gene>
<keyword evidence="2" id="KW-1185">Reference proteome</keyword>
<comment type="caution">
    <text evidence="1">The sequence shown here is derived from an EMBL/GenBank/DDBJ whole genome shotgun (WGS) entry which is preliminary data.</text>
</comment>
<organism evidence="1 2">
    <name type="scientific">Elysia crispata</name>
    <name type="common">lettuce slug</name>
    <dbReference type="NCBI Taxonomy" id="231223"/>
    <lineage>
        <taxon>Eukaryota</taxon>
        <taxon>Metazoa</taxon>
        <taxon>Spiralia</taxon>
        <taxon>Lophotrochozoa</taxon>
        <taxon>Mollusca</taxon>
        <taxon>Gastropoda</taxon>
        <taxon>Heterobranchia</taxon>
        <taxon>Euthyneura</taxon>
        <taxon>Panpulmonata</taxon>
        <taxon>Sacoglossa</taxon>
        <taxon>Placobranchoidea</taxon>
        <taxon>Plakobranchidae</taxon>
        <taxon>Elysia</taxon>
    </lineage>
</organism>
<dbReference type="AlphaFoldDB" id="A0AAE0Y497"/>
<accession>A0AAE0Y497</accession>
<name>A0AAE0Y497_9GAST</name>
<evidence type="ECO:0000313" key="2">
    <source>
        <dbReference type="Proteomes" id="UP001283361"/>
    </source>
</evidence>
<dbReference type="EMBL" id="JAWDGP010006963">
    <property type="protein sequence ID" value="KAK3732389.1"/>
    <property type="molecule type" value="Genomic_DNA"/>
</dbReference>
<dbReference type="Proteomes" id="UP001283361">
    <property type="component" value="Unassembled WGS sequence"/>
</dbReference>
<reference evidence="1" key="1">
    <citation type="journal article" date="2023" name="G3 (Bethesda)">
        <title>A reference genome for the long-term kleptoplast-retaining sea slug Elysia crispata morphotype clarki.</title>
        <authorList>
            <person name="Eastman K.E."/>
            <person name="Pendleton A.L."/>
            <person name="Shaikh M.A."/>
            <person name="Suttiyut T."/>
            <person name="Ogas R."/>
            <person name="Tomko P."/>
            <person name="Gavelis G."/>
            <person name="Widhalm J.R."/>
            <person name="Wisecaver J.H."/>
        </authorList>
    </citation>
    <scope>NUCLEOTIDE SEQUENCE</scope>
    <source>
        <strain evidence="1">ECLA1</strain>
    </source>
</reference>
<evidence type="ECO:0000313" key="1">
    <source>
        <dbReference type="EMBL" id="KAK3732389.1"/>
    </source>
</evidence>